<dbReference type="Pfam" id="PF00001">
    <property type="entry name" value="7tm_1"/>
    <property type="match status" value="1"/>
</dbReference>
<keyword evidence="5 14" id="KW-1133">Transmembrane helix</keyword>
<evidence type="ECO:0000256" key="3">
    <source>
        <dbReference type="ARBA" id="ARBA00022553"/>
    </source>
</evidence>
<feature type="region of interest" description="Disordered" evidence="13">
    <location>
        <begin position="333"/>
        <end position="399"/>
    </location>
</feature>
<dbReference type="GO" id="GO:0006954">
    <property type="term" value="P:inflammatory response"/>
    <property type="evidence" value="ECO:0007669"/>
    <property type="project" value="TreeGrafter"/>
</dbReference>
<proteinExistence type="inferred from homology"/>
<feature type="domain" description="G-protein coupled receptors family 1 profile" evidence="15">
    <location>
        <begin position="70"/>
        <end position="303"/>
    </location>
</feature>
<evidence type="ECO:0000256" key="7">
    <source>
        <dbReference type="ARBA" id="ARBA00023136"/>
    </source>
</evidence>
<gene>
    <name evidence="16" type="ORF">NHX12_013685</name>
</gene>
<dbReference type="AlphaFoldDB" id="A0A9Q0DB23"/>
<keyword evidence="4 12" id="KW-0812">Transmembrane</keyword>
<dbReference type="SUPFAM" id="SSF81321">
    <property type="entry name" value="Family A G protein-coupled receptor-like"/>
    <property type="match status" value="1"/>
</dbReference>
<dbReference type="PROSITE" id="PS50262">
    <property type="entry name" value="G_PROTEIN_RECEP_F1_2"/>
    <property type="match status" value="1"/>
</dbReference>
<dbReference type="GO" id="GO:0004974">
    <property type="term" value="F:leukotriene receptor activity"/>
    <property type="evidence" value="ECO:0007669"/>
    <property type="project" value="InterPro"/>
</dbReference>
<keyword evidence="3" id="KW-0597">Phosphoprotein</keyword>
<dbReference type="InterPro" id="IPR017452">
    <property type="entry name" value="GPCR_Rhodpsn_7TM"/>
</dbReference>
<evidence type="ECO:0000256" key="1">
    <source>
        <dbReference type="ARBA" id="ARBA00004651"/>
    </source>
</evidence>
<evidence type="ECO:0000259" key="15">
    <source>
        <dbReference type="PROSITE" id="PS50262"/>
    </source>
</evidence>
<keyword evidence="9" id="KW-0325">Glycoprotein</keyword>
<keyword evidence="7 14" id="KW-0472">Membrane</keyword>
<dbReference type="PROSITE" id="PS00237">
    <property type="entry name" value="G_PROTEIN_RECEP_F1_1"/>
    <property type="match status" value="1"/>
</dbReference>
<dbReference type="Proteomes" id="UP001148018">
    <property type="component" value="Unassembled WGS sequence"/>
</dbReference>
<name>A0A9Q0DB23_9TELE</name>
<dbReference type="PRINTS" id="PR01476">
    <property type="entry name" value="LTBRECEPTOR"/>
</dbReference>
<reference evidence="16" key="1">
    <citation type="submission" date="2022-07" db="EMBL/GenBank/DDBJ databases">
        <title>Chromosome-level genome of Muraenolepis orangiensis.</title>
        <authorList>
            <person name="Kim J."/>
        </authorList>
    </citation>
    <scope>NUCLEOTIDE SEQUENCE</scope>
    <source>
        <strain evidence="16">KU_S4_2022</strain>
        <tissue evidence="16">Muscle</tissue>
    </source>
</reference>
<dbReference type="PANTHER" id="PTHR24225:SF72">
    <property type="entry name" value="G-PROTEIN COUPLED RECEPTORS FAMILY 1 PROFILE DOMAIN-CONTAINING PROTEIN-RELATED"/>
    <property type="match status" value="1"/>
</dbReference>
<keyword evidence="8 12" id="KW-0675">Receptor</keyword>
<dbReference type="PRINTS" id="PR00237">
    <property type="entry name" value="GPCRRHODOPSN"/>
</dbReference>
<evidence type="ECO:0000256" key="6">
    <source>
        <dbReference type="ARBA" id="ARBA00023040"/>
    </source>
</evidence>
<evidence type="ECO:0000256" key="13">
    <source>
        <dbReference type="SAM" id="MobiDB-lite"/>
    </source>
</evidence>
<feature type="transmembrane region" description="Helical" evidence="14">
    <location>
        <begin position="87"/>
        <end position="109"/>
    </location>
</feature>
<feature type="transmembrane region" description="Helical" evidence="14">
    <location>
        <begin position="291"/>
        <end position="311"/>
    </location>
</feature>
<evidence type="ECO:0000256" key="12">
    <source>
        <dbReference type="RuleBase" id="RU000688"/>
    </source>
</evidence>
<comment type="similarity">
    <text evidence="11">Belongs to the chemokine-like receptor (CMKLR) family.</text>
</comment>
<evidence type="ECO:0000256" key="14">
    <source>
        <dbReference type="SAM" id="Phobius"/>
    </source>
</evidence>
<keyword evidence="6 12" id="KW-0297">G-protein coupled receptor</keyword>
<sequence length="399" mass="43428">MASVLNASVSLLYPTSYSSSSLSPFSLDLTLHSTSFPSSSTPPLTPAPQRTTAQIGVAILSLAFLLGFPGNLFVVWSVLWRVKLRSVTCLLVLHLAAADALVLLSAPFFLRYLTSGRGWEFGGVVCKLVHYLSSVNMYVSIYLITLMSADRCLAVRVPFLSHRLRTKRVLLAVLLGKLHPITNVTLYLCTQQHWDSVPHQVFQYVFETVMSFAVPFSFIVGCYAAVIQRLRSAVFQKKGRGNRLILAIVAAFGLFWLPYHIINVIEVYGLLQGNAVAVRAARQGRPSVTAFAYFSSAVNPILYVFTGSSHIRRAGLGFMGKLFEATNSEARTTIGSSSASRTRSSRGLSTAMAAESESSPLRVLSGKLGRPFRKASGDEEVGAGAGDREGRFRSEVDTA</sequence>
<feature type="transmembrane region" description="Helical" evidence="14">
    <location>
        <begin position="246"/>
        <end position="271"/>
    </location>
</feature>
<dbReference type="InterPro" id="IPR000276">
    <property type="entry name" value="GPCR_Rhodpsn"/>
</dbReference>
<dbReference type="InterPro" id="IPR003981">
    <property type="entry name" value="Leukotriene_B4_rcpt"/>
</dbReference>
<feature type="transmembrane region" description="Helical" evidence="14">
    <location>
        <begin position="129"/>
        <end position="149"/>
    </location>
</feature>
<feature type="transmembrane region" description="Helical" evidence="14">
    <location>
        <begin position="208"/>
        <end position="226"/>
    </location>
</feature>
<feature type="transmembrane region" description="Helical" evidence="14">
    <location>
        <begin position="55"/>
        <end position="80"/>
    </location>
</feature>
<keyword evidence="17" id="KW-1185">Reference proteome</keyword>
<evidence type="ECO:0000256" key="5">
    <source>
        <dbReference type="ARBA" id="ARBA00022989"/>
    </source>
</evidence>
<accession>A0A9Q0DB23</accession>
<dbReference type="Gene3D" id="1.20.1070.10">
    <property type="entry name" value="Rhodopsin 7-helix transmembrane proteins"/>
    <property type="match status" value="1"/>
</dbReference>
<dbReference type="GO" id="GO:0004875">
    <property type="term" value="F:complement receptor activity"/>
    <property type="evidence" value="ECO:0007669"/>
    <property type="project" value="TreeGrafter"/>
</dbReference>
<dbReference type="GO" id="GO:0005886">
    <property type="term" value="C:plasma membrane"/>
    <property type="evidence" value="ECO:0007669"/>
    <property type="project" value="UniProtKB-SubCell"/>
</dbReference>
<evidence type="ECO:0000256" key="11">
    <source>
        <dbReference type="ARBA" id="ARBA00025736"/>
    </source>
</evidence>
<evidence type="ECO:0000313" key="16">
    <source>
        <dbReference type="EMBL" id="KAJ3584962.1"/>
    </source>
</evidence>
<comment type="caution">
    <text evidence="16">The sequence shown here is derived from an EMBL/GenBank/DDBJ whole genome shotgun (WGS) entry which is preliminary data.</text>
</comment>
<dbReference type="GO" id="GO:0007204">
    <property type="term" value="P:positive regulation of cytosolic calcium ion concentration"/>
    <property type="evidence" value="ECO:0007669"/>
    <property type="project" value="TreeGrafter"/>
</dbReference>
<dbReference type="FunFam" id="1.20.1070.10:FF:000109">
    <property type="entry name" value="Leukotriene B4 receptor"/>
    <property type="match status" value="1"/>
</dbReference>
<feature type="transmembrane region" description="Helical" evidence="14">
    <location>
        <begin position="169"/>
        <end position="188"/>
    </location>
</feature>
<comment type="similarity">
    <text evidence="12">Belongs to the G-protein coupled receptor 1 family.</text>
</comment>
<evidence type="ECO:0000256" key="4">
    <source>
        <dbReference type="ARBA" id="ARBA00022692"/>
    </source>
</evidence>
<organism evidence="16 17">
    <name type="scientific">Muraenolepis orangiensis</name>
    <name type="common">Patagonian moray cod</name>
    <dbReference type="NCBI Taxonomy" id="630683"/>
    <lineage>
        <taxon>Eukaryota</taxon>
        <taxon>Metazoa</taxon>
        <taxon>Chordata</taxon>
        <taxon>Craniata</taxon>
        <taxon>Vertebrata</taxon>
        <taxon>Euteleostomi</taxon>
        <taxon>Actinopterygii</taxon>
        <taxon>Neopterygii</taxon>
        <taxon>Teleostei</taxon>
        <taxon>Neoteleostei</taxon>
        <taxon>Acanthomorphata</taxon>
        <taxon>Zeiogadaria</taxon>
        <taxon>Gadariae</taxon>
        <taxon>Gadiformes</taxon>
        <taxon>Muraenolepidoidei</taxon>
        <taxon>Muraenolepididae</taxon>
        <taxon>Muraenolepis</taxon>
    </lineage>
</organism>
<dbReference type="GO" id="GO:0007200">
    <property type="term" value="P:phospholipase C-activating G protein-coupled receptor signaling pathway"/>
    <property type="evidence" value="ECO:0007669"/>
    <property type="project" value="TreeGrafter"/>
</dbReference>
<evidence type="ECO:0000256" key="10">
    <source>
        <dbReference type="ARBA" id="ARBA00023224"/>
    </source>
</evidence>
<evidence type="ECO:0000256" key="9">
    <source>
        <dbReference type="ARBA" id="ARBA00023180"/>
    </source>
</evidence>
<dbReference type="EMBL" id="JANIIK010000118">
    <property type="protein sequence ID" value="KAJ3584962.1"/>
    <property type="molecule type" value="Genomic_DNA"/>
</dbReference>
<keyword evidence="10 12" id="KW-0807">Transducer</keyword>
<evidence type="ECO:0000313" key="17">
    <source>
        <dbReference type="Proteomes" id="UP001148018"/>
    </source>
</evidence>
<comment type="subcellular location">
    <subcellularLocation>
        <location evidence="1">Cell membrane</location>
        <topology evidence="1">Multi-pass membrane protein</topology>
    </subcellularLocation>
</comment>
<feature type="compositionally biased region" description="Low complexity" evidence="13">
    <location>
        <begin position="333"/>
        <end position="351"/>
    </location>
</feature>
<feature type="compositionally biased region" description="Basic and acidic residues" evidence="13">
    <location>
        <begin position="386"/>
        <end position="399"/>
    </location>
</feature>
<keyword evidence="2" id="KW-1003">Cell membrane</keyword>
<dbReference type="PANTHER" id="PTHR24225">
    <property type="entry name" value="CHEMOTACTIC RECEPTOR"/>
    <property type="match status" value="1"/>
</dbReference>
<dbReference type="OrthoDB" id="5959154at2759"/>
<dbReference type="InterPro" id="IPR000826">
    <property type="entry name" value="Formyl_rcpt-rel"/>
</dbReference>
<evidence type="ECO:0000256" key="8">
    <source>
        <dbReference type="ARBA" id="ARBA00023170"/>
    </source>
</evidence>
<protein>
    <recommendedName>
        <fullName evidence="15">G-protein coupled receptors family 1 profile domain-containing protein</fullName>
    </recommendedName>
</protein>
<evidence type="ECO:0000256" key="2">
    <source>
        <dbReference type="ARBA" id="ARBA00022475"/>
    </source>
</evidence>